<dbReference type="PANTHER" id="PTHR23308">
    <property type="entry name" value="NUCLEAR INHIBITOR OF PROTEIN PHOSPHATASE-1"/>
    <property type="match status" value="1"/>
</dbReference>
<evidence type="ECO:0000259" key="1">
    <source>
        <dbReference type="PROSITE" id="PS50006"/>
    </source>
</evidence>
<dbReference type="SMART" id="SM00240">
    <property type="entry name" value="FHA"/>
    <property type="match status" value="1"/>
</dbReference>
<name>A0A4P9WP53_9FUNG</name>
<dbReference type="Pfam" id="PF00498">
    <property type="entry name" value="FHA"/>
    <property type="match status" value="1"/>
</dbReference>
<dbReference type="InterPro" id="IPR008984">
    <property type="entry name" value="SMAD_FHA_dom_sf"/>
</dbReference>
<dbReference type="PROSITE" id="PS50006">
    <property type="entry name" value="FHA_DOMAIN"/>
    <property type="match status" value="1"/>
</dbReference>
<dbReference type="EMBL" id="KZ993817">
    <property type="protein sequence ID" value="RKO94794.1"/>
    <property type="molecule type" value="Genomic_DNA"/>
</dbReference>
<dbReference type="SUPFAM" id="SSF49879">
    <property type="entry name" value="SMAD/FHA domain"/>
    <property type="match status" value="1"/>
</dbReference>
<dbReference type="OrthoDB" id="444265at2759"/>
<dbReference type="Proteomes" id="UP000269721">
    <property type="component" value="Unassembled WGS sequence"/>
</dbReference>
<keyword evidence="3" id="KW-1185">Reference proteome</keyword>
<gene>
    <name evidence="2" type="ORF">BDK51DRAFT_18297</name>
</gene>
<reference evidence="3" key="1">
    <citation type="journal article" date="2018" name="Nat. Microbiol.">
        <title>Leveraging single-cell genomics to expand the fungal tree of life.</title>
        <authorList>
            <person name="Ahrendt S.R."/>
            <person name="Quandt C.A."/>
            <person name="Ciobanu D."/>
            <person name="Clum A."/>
            <person name="Salamov A."/>
            <person name="Andreopoulos B."/>
            <person name="Cheng J.F."/>
            <person name="Woyke T."/>
            <person name="Pelin A."/>
            <person name="Henrissat B."/>
            <person name="Reynolds N.K."/>
            <person name="Benny G.L."/>
            <person name="Smith M.E."/>
            <person name="James T.Y."/>
            <person name="Grigoriev I.V."/>
        </authorList>
    </citation>
    <scope>NUCLEOTIDE SEQUENCE [LARGE SCALE GENOMIC DNA]</scope>
</reference>
<dbReference type="Gene3D" id="2.60.200.20">
    <property type="match status" value="1"/>
</dbReference>
<dbReference type="AlphaFoldDB" id="A0A4P9WP53"/>
<organism evidence="2 3">
    <name type="scientific">Blyttiomyces helicus</name>
    <dbReference type="NCBI Taxonomy" id="388810"/>
    <lineage>
        <taxon>Eukaryota</taxon>
        <taxon>Fungi</taxon>
        <taxon>Fungi incertae sedis</taxon>
        <taxon>Chytridiomycota</taxon>
        <taxon>Chytridiomycota incertae sedis</taxon>
        <taxon>Chytridiomycetes</taxon>
        <taxon>Chytridiomycetes incertae sedis</taxon>
        <taxon>Blyttiomyces</taxon>
    </lineage>
</organism>
<feature type="domain" description="FHA" evidence="1">
    <location>
        <begin position="59"/>
        <end position="121"/>
    </location>
</feature>
<dbReference type="InterPro" id="IPR000253">
    <property type="entry name" value="FHA_dom"/>
</dbReference>
<evidence type="ECO:0000313" key="2">
    <source>
        <dbReference type="EMBL" id="RKO94794.1"/>
    </source>
</evidence>
<proteinExistence type="predicted"/>
<dbReference type="InterPro" id="IPR050923">
    <property type="entry name" value="Cell_Proc_Reg/RNA_Proc"/>
</dbReference>
<accession>A0A4P9WP53</accession>
<evidence type="ECO:0000313" key="3">
    <source>
        <dbReference type="Proteomes" id="UP000269721"/>
    </source>
</evidence>
<sequence length="152" mass="17448">MPNYEVSGALAAEANTFKGVVLKYSEPPEARKPSKKYRWYIFKGKEQIDLLHIHRQSAFMLGRDRTVADIPVDHPSCSKQHAVLQYRQVMDVTPEGNTKRIKPYIIDLDSTNGTYVNNERIPGSRYYELKLGDTVKFGFSSREFVLMAEDMV</sequence>
<protein>
    <submittedName>
        <fullName evidence="2">SMAD/FHA domain-containing protein</fullName>
    </submittedName>
</protein>